<dbReference type="RefSeq" id="WP_172209940.1">
    <property type="nucleotide sequence ID" value="NZ_BLLI01000116.1"/>
</dbReference>
<protein>
    <submittedName>
        <fullName evidence="2">Uncharacterized protein</fullName>
    </submittedName>
</protein>
<dbReference type="Proteomes" id="UP000480303">
    <property type="component" value="Unassembled WGS sequence"/>
</dbReference>
<evidence type="ECO:0000313" key="2">
    <source>
        <dbReference type="EMBL" id="GFH43502.1"/>
    </source>
</evidence>
<comment type="caution">
    <text evidence="2">The sequence shown here is derived from an EMBL/GenBank/DDBJ whole genome shotgun (WGS) entry which is preliminary data.</text>
</comment>
<proteinExistence type="predicted"/>
<keyword evidence="3" id="KW-1185">Reference proteome</keyword>
<sequence>MNKFEVIFSVVVLVLAILAWFWLFSEKPEKSPTDNFTEEEKFYADLLLMKNDLDADAFETSKQMLAEVLGNRY</sequence>
<keyword evidence="1" id="KW-0472">Membrane</keyword>
<keyword evidence="1" id="KW-1133">Transmembrane helix</keyword>
<keyword evidence="1" id="KW-0812">Transmembrane</keyword>
<feature type="transmembrane region" description="Helical" evidence="1">
    <location>
        <begin position="6"/>
        <end position="24"/>
    </location>
</feature>
<dbReference type="EMBL" id="BLLI01000116">
    <property type="protein sequence ID" value="GFH43502.1"/>
    <property type="molecule type" value="Genomic_DNA"/>
</dbReference>
<dbReference type="AlphaFoldDB" id="A0A6A0BDL1"/>
<evidence type="ECO:0000313" key="3">
    <source>
        <dbReference type="Proteomes" id="UP000480303"/>
    </source>
</evidence>
<name>A0A6A0BDL1_9LACT</name>
<organism evidence="2 3">
    <name type="scientific">Pseudolactococcus hodotermopsidis</name>
    <dbReference type="NCBI Taxonomy" id="2709157"/>
    <lineage>
        <taxon>Bacteria</taxon>
        <taxon>Bacillati</taxon>
        <taxon>Bacillota</taxon>
        <taxon>Bacilli</taxon>
        <taxon>Lactobacillales</taxon>
        <taxon>Streptococcaceae</taxon>
        <taxon>Pseudolactococcus</taxon>
    </lineage>
</organism>
<evidence type="ECO:0000256" key="1">
    <source>
        <dbReference type="SAM" id="Phobius"/>
    </source>
</evidence>
<reference evidence="2 3" key="1">
    <citation type="submission" date="2020-02" db="EMBL/GenBank/DDBJ databases">
        <title>Draft genome sequence of Lactococcus sp. Hs30E4-3.</title>
        <authorList>
            <person name="Noda S."/>
            <person name="Yuki M."/>
            <person name="Ohkuma M."/>
        </authorList>
    </citation>
    <scope>NUCLEOTIDE SEQUENCE [LARGE SCALE GENOMIC DNA]</scope>
    <source>
        <strain evidence="2 3">Hs30E4-3</strain>
    </source>
</reference>
<accession>A0A6A0BDL1</accession>
<gene>
    <name evidence="2" type="ORF">Hs30E_20490</name>
</gene>